<feature type="transmembrane region" description="Helical" evidence="6">
    <location>
        <begin position="381"/>
        <end position="400"/>
    </location>
</feature>
<evidence type="ECO:0000256" key="5">
    <source>
        <dbReference type="SAM" id="MobiDB-lite"/>
    </source>
</evidence>
<evidence type="ECO:0000313" key="9">
    <source>
        <dbReference type="Proteomes" id="UP000244855"/>
    </source>
</evidence>
<dbReference type="InterPro" id="IPR011701">
    <property type="entry name" value="MFS"/>
</dbReference>
<keyword evidence="4 6" id="KW-0472">Membrane</keyword>
<feature type="transmembrane region" description="Helical" evidence="6">
    <location>
        <begin position="39"/>
        <end position="62"/>
    </location>
</feature>
<dbReference type="PANTHER" id="PTHR23501:SF43">
    <property type="entry name" value="MULTIDRUG TRANSPORTER, PUTATIVE (AFU_ORTHOLOGUE AFUA_6G03040)-RELATED"/>
    <property type="match status" value="1"/>
</dbReference>
<dbReference type="EMBL" id="KZ805527">
    <property type="protein sequence ID" value="PVH94609.1"/>
    <property type="molecule type" value="Genomic_DNA"/>
</dbReference>
<keyword evidence="2 6" id="KW-0812">Transmembrane</keyword>
<evidence type="ECO:0000256" key="1">
    <source>
        <dbReference type="ARBA" id="ARBA00004141"/>
    </source>
</evidence>
<evidence type="ECO:0000256" key="2">
    <source>
        <dbReference type="ARBA" id="ARBA00022692"/>
    </source>
</evidence>
<dbReference type="SUPFAM" id="SSF103473">
    <property type="entry name" value="MFS general substrate transporter"/>
    <property type="match status" value="2"/>
</dbReference>
<dbReference type="AlphaFoldDB" id="A0A2V1DBP2"/>
<comment type="subcellular location">
    <subcellularLocation>
        <location evidence="1">Membrane</location>
        <topology evidence="1">Multi-pass membrane protein</topology>
    </subcellularLocation>
</comment>
<feature type="transmembrane region" description="Helical" evidence="6">
    <location>
        <begin position="520"/>
        <end position="536"/>
    </location>
</feature>
<feature type="region of interest" description="Disordered" evidence="5">
    <location>
        <begin position="1"/>
        <end position="24"/>
    </location>
</feature>
<evidence type="ECO:0000256" key="6">
    <source>
        <dbReference type="SAM" id="Phobius"/>
    </source>
</evidence>
<dbReference type="Proteomes" id="UP000244855">
    <property type="component" value="Unassembled WGS sequence"/>
</dbReference>
<dbReference type="PANTHER" id="PTHR23501">
    <property type="entry name" value="MAJOR FACILITATOR SUPERFAMILY"/>
    <property type="match status" value="1"/>
</dbReference>
<feature type="transmembrane region" description="Helical" evidence="6">
    <location>
        <begin position="162"/>
        <end position="184"/>
    </location>
</feature>
<name>A0A2V1DBP2_9PLEO</name>
<dbReference type="Gene3D" id="1.20.1720.10">
    <property type="entry name" value="Multidrug resistance protein D"/>
    <property type="match status" value="1"/>
</dbReference>
<feature type="transmembrane region" description="Helical" evidence="6">
    <location>
        <begin position="444"/>
        <end position="468"/>
    </location>
</feature>
<feature type="transmembrane region" description="Helical" evidence="6">
    <location>
        <begin position="190"/>
        <end position="212"/>
    </location>
</feature>
<dbReference type="GO" id="GO:0005886">
    <property type="term" value="C:plasma membrane"/>
    <property type="evidence" value="ECO:0007669"/>
    <property type="project" value="TreeGrafter"/>
</dbReference>
<dbReference type="PROSITE" id="PS50850">
    <property type="entry name" value="MFS"/>
    <property type="match status" value="1"/>
</dbReference>
<dbReference type="PRINTS" id="PR01036">
    <property type="entry name" value="TCRTETB"/>
</dbReference>
<protein>
    <submittedName>
        <fullName evidence="8">MFS multidrug transporter-like protein</fullName>
    </submittedName>
</protein>
<evidence type="ECO:0000256" key="4">
    <source>
        <dbReference type="ARBA" id="ARBA00023136"/>
    </source>
</evidence>
<feature type="transmembrane region" description="Helical" evidence="6">
    <location>
        <begin position="240"/>
        <end position="259"/>
    </location>
</feature>
<dbReference type="InterPro" id="IPR020846">
    <property type="entry name" value="MFS_dom"/>
</dbReference>
<sequence>MSDLPTFDPPEPPKEPPKTSEFEDRVPDGLLSGWRLRSVTLSISLTLFLVNIEVSIVATSLVAIVDDLEGFNRVGWVVTSYLVTYTSLMIIWAKFSNALGRKTSMFCAVFLFAAFSGGCGGAQSMNQLIISRAFQGVGAAGCISVGFTIAYEMVAIHDYPKYAAIMTSLSALGSLVGPLIGGALSENASWRWIFLINVPAALLVCLLVLLSIPNGFPYHKQDNVSGNHQRSSQLTSPKSLDVLGAFLLLTASMLLVTALLEAGVTFEWRSAPTIVLFIISGLLWIAFVLQEFRLSKVKHTATEPIFPWDFITNKAWMGTLLLSMLSGAPYIVTMIDIPQRFETMGVGAFGAGARLIPFNLLIALGAVAVNIVAGKSKIPPIVLLTFGVICQLVGVCLLSTLDSSTSIPNAIYGYQVLTGLGIGVMFGLCVVLPPAVTKTKDLALCGGAVVQFRILGAALGLAVASTVWNNYVSSQFEQLLSSYQSSLVMKTTSAVFLLPEPQKQRVIEVLVHSYSLRMKVLIGFTAAQVIGLGMLWKRPQITFPRNETELVEGMDMPGKSG</sequence>
<evidence type="ECO:0000259" key="7">
    <source>
        <dbReference type="PROSITE" id="PS50850"/>
    </source>
</evidence>
<dbReference type="Pfam" id="PF07690">
    <property type="entry name" value="MFS_1"/>
    <property type="match status" value="1"/>
</dbReference>
<evidence type="ECO:0000313" key="8">
    <source>
        <dbReference type="EMBL" id="PVH94609.1"/>
    </source>
</evidence>
<feature type="transmembrane region" description="Helical" evidence="6">
    <location>
        <begin position="105"/>
        <end position="123"/>
    </location>
</feature>
<feature type="domain" description="Major facilitator superfamily (MFS) profile" evidence="7">
    <location>
        <begin position="39"/>
        <end position="502"/>
    </location>
</feature>
<feature type="transmembrane region" description="Helical" evidence="6">
    <location>
        <begin position="412"/>
        <end position="432"/>
    </location>
</feature>
<feature type="transmembrane region" description="Helical" evidence="6">
    <location>
        <begin position="129"/>
        <end position="150"/>
    </location>
</feature>
<dbReference type="OrthoDB" id="440553at2759"/>
<keyword evidence="3 6" id="KW-1133">Transmembrane helix</keyword>
<feature type="transmembrane region" description="Helical" evidence="6">
    <location>
        <begin position="271"/>
        <end position="289"/>
    </location>
</feature>
<keyword evidence="9" id="KW-1185">Reference proteome</keyword>
<gene>
    <name evidence="8" type="ORF">DM02DRAFT_676066</name>
</gene>
<feature type="compositionally biased region" description="Basic and acidic residues" evidence="5">
    <location>
        <begin position="11"/>
        <end position="24"/>
    </location>
</feature>
<reference evidence="8 9" key="1">
    <citation type="journal article" date="2018" name="Sci. Rep.">
        <title>Comparative genomics provides insights into the lifestyle and reveals functional heterogeneity of dark septate endophytic fungi.</title>
        <authorList>
            <person name="Knapp D.G."/>
            <person name="Nemeth J.B."/>
            <person name="Barry K."/>
            <person name="Hainaut M."/>
            <person name="Henrissat B."/>
            <person name="Johnson J."/>
            <person name="Kuo A."/>
            <person name="Lim J.H.P."/>
            <person name="Lipzen A."/>
            <person name="Nolan M."/>
            <person name="Ohm R.A."/>
            <person name="Tamas L."/>
            <person name="Grigoriev I.V."/>
            <person name="Spatafora J.W."/>
            <person name="Nagy L.G."/>
            <person name="Kovacs G.M."/>
        </authorList>
    </citation>
    <scope>NUCLEOTIDE SEQUENCE [LARGE SCALE GENOMIC DNA]</scope>
    <source>
        <strain evidence="8 9">DSE2036</strain>
    </source>
</reference>
<dbReference type="GO" id="GO:0022857">
    <property type="term" value="F:transmembrane transporter activity"/>
    <property type="evidence" value="ECO:0007669"/>
    <property type="project" value="InterPro"/>
</dbReference>
<feature type="transmembrane region" description="Helical" evidence="6">
    <location>
        <begin position="355"/>
        <end position="374"/>
    </location>
</feature>
<proteinExistence type="predicted"/>
<feature type="transmembrane region" description="Helical" evidence="6">
    <location>
        <begin position="74"/>
        <end position="93"/>
    </location>
</feature>
<dbReference type="InterPro" id="IPR036259">
    <property type="entry name" value="MFS_trans_sf"/>
</dbReference>
<accession>A0A2V1DBP2</accession>
<evidence type="ECO:0000256" key="3">
    <source>
        <dbReference type="ARBA" id="ARBA00022989"/>
    </source>
</evidence>
<organism evidence="8 9">
    <name type="scientific">Periconia macrospinosa</name>
    <dbReference type="NCBI Taxonomy" id="97972"/>
    <lineage>
        <taxon>Eukaryota</taxon>
        <taxon>Fungi</taxon>
        <taxon>Dikarya</taxon>
        <taxon>Ascomycota</taxon>
        <taxon>Pezizomycotina</taxon>
        <taxon>Dothideomycetes</taxon>
        <taxon>Pleosporomycetidae</taxon>
        <taxon>Pleosporales</taxon>
        <taxon>Massarineae</taxon>
        <taxon>Periconiaceae</taxon>
        <taxon>Periconia</taxon>
    </lineage>
</organism>